<dbReference type="PANTHER" id="PTHR34009:SF2">
    <property type="entry name" value="PROTEIN STAR"/>
    <property type="match status" value="1"/>
</dbReference>
<dbReference type="PANTHER" id="PTHR34009">
    <property type="entry name" value="PROTEIN STAR"/>
    <property type="match status" value="1"/>
</dbReference>
<dbReference type="GO" id="GO:0005737">
    <property type="term" value="C:cytoplasm"/>
    <property type="evidence" value="ECO:0007669"/>
    <property type="project" value="GOC"/>
</dbReference>
<sequence length="269" mass="30074">MVSGGNSRALLRLCLKLDAENIAARRQLYSLAHPQSSLLSKLENALALGLESGRFAALVERNGGESRAELFQDLVFFSLRPQGLEGAGYFVEVGLGDGVNSSNTFFMEHSLGWRGVLVEPNPSVADRIQARRTAPLDTRAAWHRDGEELEFLAAEGIQLSTLVQFAEDDHHTRIGNVVPVKTARLETVLQDKNAPDHIEFLSVDTEGSELEVLQGIDFNRRSFDFICVEHNFVEAKRDAVEAFLTEKGYCPIYREFSRFDAWYAGKRLQ</sequence>
<gene>
    <name evidence="2" type="ORF">A3843_13460</name>
</gene>
<dbReference type="InterPro" id="IPR029063">
    <property type="entry name" value="SAM-dependent_MTases_sf"/>
</dbReference>
<protein>
    <recommendedName>
        <fullName evidence="1">Methyltransferase FkbM domain-containing protein</fullName>
    </recommendedName>
</protein>
<reference evidence="2 3" key="1">
    <citation type="submission" date="2016-03" db="EMBL/GenBank/DDBJ databases">
        <title>Genome sequence of Nesiotobacter sp. nov., a moderately halophilic alphaproteobacterium isolated from the Yellow Sea, China.</title>
        <authorList>
            <person name="Zhang G."/>
            <person name="Zhang R."/>
        </authorList>
    </citation>
    <scope>NUCLEOTIDE SEQUENCE [LARGE SCALE GENOMIC DNA]</scope>
    <source>
        <strain evidence="2 3">WB1-6</strain>
    </source>
</reference>
<proteinExistence type="predicted"/>
<dbReference type="STRING" id="197461.A3843_13460"/>
<dbReference type="Proteomes" id="UP000185783">
    <property type="component" value="Unassembled WGS sequence"/>
</dbReference>
<dbReference type="EMBL" id="LVVZ01000019">
    <property type="protein sequence ID" value="OKL43720.1"/>
    <property type="molecule type" value="Genomic_DNA"/>
</dbReference>
<evidence type="ECO:0000313" key="2">
    <source>
        <dbReference type="EMBL" id="OKL43720.1"/>
    </source>
</evidence>
<dbReference type="NCBIfam" id="TIGR01444">
    <property type="entry name" value="fkbM_fam"/>
    <property type="match status" value="1"/>
</dbReference>
<dbReference type="InterPro" id="IPR006342">
    <property type="entry name" value="FkbM_mtfrase"/>
</dbReference>
<feature type="domain" description="Methyltransferase FkbM" evidence="1">
    <location>
        <begin position="92"/>
        <end position="249"/>
    </location>
</feature>
<dbReference type="Gene3D" id="3.40.50.150">
    <property type="entry name" value="Vaccinia Virus protein VP39"/>
    <property type="match status" value="1"/>
</dbReference>
<evidence type="ECO:0000259" key="1">
    <source>
        <dbReference type="Pfam" id="PF05050"/>
    </source>
</evidence>
<accession>A0A1U7JG44</accession>
<dbReference type="GO" id="GO:0005886">
    <property type="term" value="C:plasma membrane"/>
    <property type="evidence" value="ECO:0007669"/>
    <property type="project" value="TreeGrafter"/>
</dbReference>
<evidence type="ECO:0000313" key="3">
    <source>
        <dbReference type="Proteomes" id="UP000185783"/>
    </source>
</evidence>
<dbReference type="InterPro" id="IPR053202">
    <property type="entry name" value="EGF_Rcpt_Signaling_Reg"/>
</dbReference>
<dbReference type="GO" id="GO:0006888">
    <property type="term" value="P:endoplasmic reticulum to Golgi vesicle-mediated transport"/>
    <property type="evidence" value="ECO:0007669"/>
    <property type="project" value="TreeGrafter"/>
</dbReference>
<dbReference type="SUPFAM" id="SSF53335">
    <property type="entry name" value="S-adenosyl-L-methionine-dependent methyltransferases"/>
    <property type="match status" value="1"/>
</dbReference>
<comment type="caution">
    <text evidence="2">The sequence shown here is derived from an EMBL/GenBank/DDBJ whole genome shotgun (WGS) entry which is preliminary data.</text>
</comment>
<dbReference type="GO" id="GO:0016197">
    <property type="term" value="P:endosomal transport"/>
    <property type="evidence" value="ECO:0007669"/>
    <property type="project" value="TreeGrafter"/>
</dbReference>
<dbReference type="AlphaFoldDB" id="A0A1U7JG44"/>
<keyword evidence="3" id="KW-1185">Reference proteome</keyword>
<organism evidence="2 3">
    <name type="scientific">Pseudovibrio exalbescens</name>
    <dbReference type="NCBI Taxonomy" id="197461"/>
    <lineage>
        <taxon>Bacteria</taxon>
        <taxon>Pseudomonadati</taxon>
        <taxon>Pseudomonadota</taxon>
        <taxon>Alphaproteobacteria</taxon>
        <taxon>Hyphomicrobiales</taxon>
        <taxon>Stappiaceae</taxon>
        <taxon>Pseudovibrio</taxon>
    </lineage>
</organism>
<dbReference type="Pfam" id="PF05050">
    <property type="entry name" value="Methyltransf_21"/>
    <property type="match status" value="1"/>
</dbReference>
<name>A0A1U7JG44_9HYPH</name>